<dbReference type="InterPro" id="IPR019960">
    <property type="entry name" value="T1SS_VCA0849"/>
</dbReference>
<evidence type="ECO:0000256" key="1">
    <source>
        <dbReference type="ARBA" id="ARBA00001913"/>
    </source>
</evidence>
<dbReference type="GO" id="GO:0005615">
    <property type="term" value="C:extracellular space"/>
    <property type="evidence" value="ECO:0007669"/>
    <property type="project" value="InterPro"/>
</dbReference>
<dbReference type="Gene3D" id="2.150.10.10">
    <property type="entry name" value="Serralysin-like metalloprotease, C-terminal"/>
    <property type="match status" value="3"/>
</dbReference>
<keyword evidence="4" id="KW-0677">Repeat</keyword>
<comment type="subcellular location">
    <subcellularLocation>
        <location evidence="2">Secreted</location>
    </subcellularLocation>
</comment>
<evidence type="ECO:0000313" key="7">
    <source>
        <dbReference type="Proteomes" id="UP000241444"/>
    </source>
</evidence>
<evidence type="ECO:0000313" key="6">
    <source>
        <dbReference type="EMBL" id="PSH67919.1"/>
    </source>
</evidence>
<sequence length="298" mass="30420">MDQIDGGEGTDTIDFLSFGVMNQSVVVDMAAGTASGGEAGTGETFRNIENIDATPYDDVLRGDGDDNVFDTGGGSDQVDGGGGTDTAVIRSGGSVFDTGLTVDLATGTVAGGYSDGSTLTNIENVSAGFNRDILRGDANDNVLYGNDGADTISGGAGNDTIIGGIGAYFTNNFAPAASIPGIPPNDTLSGGLGADVFVFRATQDSDIPRADVITDFSTSEGDRIDLSTFHADYPGQGDPIDLTFIGYGDFSGEIGELRLVQNGTATEIQIDVNGDEAADFLVKLAGVTDVLDGDIFDL</sequence>
<dbReference type="InterPro" id="IPR013858">
    <property type="entry name" value="Peptidase_M10B_C"/>
</dbReference>
<evidence type="ECO:0000256" key="3">
    <source>
        <dbReference type="ARBA" id="ARBA00022525"/>
    </source>
</evidence>
<evidence type="ECO:0000256" key="4">
    <source>
        <dbReference type="ARBA" id="ARBA00022737"/>
    </source>
</evidence>
<organism evidence="6 7">
    <name type="scientific">Phyllobacterium brassicacearum</name>
    <dbReference type="NCBI Taxonomy" id="314235"/>
    <lineage>
        <taxon>Bacteria</taxon>
        <taxon>Pseudomonadati</taxon>
        <taxon>Pseudomonadota</taxon>
        <taxon>Alphaproteobacteria</taxon>
        <taxon>Hyphomicrobiales</taxon>
        <taxon>Phyllobacteriaceae</taxon>
        <taxon>Phyllobacterium</taxon>
    </lineage>
</organism>
<protein>
    <recommendedName>
        <fullName evidence="5">Peptidase M10 serralysin C-terminal domain-containing protein</fullName>
    </recommendedName>
</protein>
<accession>A0A2P7BN82</accession>
<dbReference type="GO" id="GO:0005509">
    <property type="term" value="F:calcium ion binding"/>
    <property type="evidence" value="ECO:0007669"/>
    <property type="project" value="InterPro"/>
</dbReference>
<evidence type="ECO:0000256" key="2">
    <source>
        <dbReference type="ARBA" id="ARBA00004613"/>
    </source>
</evidence>
<dbReference type="AlphaFoldDB" id="A0A2P7BN82"/>
<gene>
    <name evidence="6" type="ORF">CU102_15210</name>
</gene>
<feature type="domain" description="Peptidase M10 serralysin C-terminal" evidence="5">
    <location>
        <begin position="154"/>
        <end position="288"/>
    </location>
</feature>
<dbReference type="NCBIfam" id="TIGR03661">
    <property type="entry name" value="T1SS_VCA0849"/>
    <property type="match status" value="1"/>
</dbReference>
<dbReference type="EMBL" id="PGGO01000011">
    <property type="protein sequence ID" value="PSH67919.1"/>
    <property type="molecule type" value="Genomic_DNA"/>
</dbReference>
<name>A0A2P7BN82_9HYPH</name>
<dbReference type="InterPro" id="IPR001343">
    <property type="entry name" value="Hemolysn_Ca-bd"/>
</dbReference>
<comment type="caution">
    <text evidence="6">The sequence shown here is derived from an EMBL/GenBank/DDBJ whole genome shotgun (WGS) entry which is preliminary data.</text>
</comment>
<dbReference type="PRINTS" id="PR00313">
    <property type="entry name" value="CABNDNGRPT"/>
</dbReference>
<evidence type="ECO:0000259" key="5">
    <source>
        <dbReference type="Pfam" id="PF08548"/>
    </source>
</evidence>
<dbReference type="InterPro" id="IPR011049">
    <property type="entry name" value="Serralysin-like_metalloprot_C"/>
</dbReference>
<keyword evidence="7" id="KW-1185">Reference proteome</keyword>
<proteinExistence type="predicted"/>
<dbReference type="Proteomes" id="UP000241444">
    <property type="component" value="Unassembled WGS sequence"/>
</dbReference>
<dbReference type="Pfam" id="PF08548">
    <property type="entry name" value="Peptidase_M10_C"/>
    <property type="match status" value="1"/>
</dbReference>
<reference evidence="7" key="1">
    <citation type="submission" date="2017-11" db="EMBL/GenBank/DDBJ databases">
        <authorList>
            <person name="Kuznetsova I."/>
            <person name="Sazanova A."/>
            <person name="Chirak E."/>
            <person name="Safronova V."/>
            <person name="Willems A."/>
        </authorList>
    </citation>
    <scope>NUCLEOTIDE SEQUENCE [LARGE SCALE GENOMIC DNA]</scope>
    <source>
        <strain evidence="7">STM 196</strain>
    </source>
</reference>
<keyword evidence="3" id="KW-0964">Secreted</keyword>
<comment type="cofactor">
    <cofactor evidence="1">
        <name>Ca(2+)</name>
        <dbReference type="ChEBI" id="CHEBI:29108"/>
    </cofactor>
</comment>
<dbReference type="Pfam" id="PF00353">
    <property type="entry name" value="HemolysinCabind"/>
    <property type="match status" value="3"/>
</dbReference>
<dbReference type="SUPFAM" id="SSF51120">
    <property type="entry name" value="beta-Roll"/>
    <property type="match status" value="2"/>
</dbReference>